<comment type="caution">
    <text evidence="2">The sequence shown here is derived from an EMBL/GenBank/DDBJ whole genome shotgun (WGS) entry which is preliminary data.</text>
</comment>
<dbReference type="Proteomes" id="UP000552683">
    <property type="component" value="Unassembled WGS sequence"/>
</dbReference>
<protein>
    <submittedName>
        <fullName evidence="2">Uncharacterized protein</fullName>
    </submittedName>
</protein>
<dbReference type="EMBL" id="JACLZK010000001">
    <property type="protein sequence ID" value="MBC2882640.1"/>
    <property type="molecule type" value="Genomic_DNA"/>
</dbReference>
<evidence type="ECO:0000256" key="1">
    <source>
        <dbReference type="SAM" id="Phobius"/>
    </source>
</evidence>
<evidence type="ECO:0000313" key="2">
    <source>
        <dbReference type="EMBL" id="MBC2882640.1"/>
    </source>
</evidence>
<reference evidence="2 3" key="1">
    <citation type="submission" date="2020-08" db="EMBL/GenBank/DDBJ databases">
        <title>Complete genome and description of Campylobacter massiliensis Marseille-Q3452 sp. nov.</title>
        <authorList>
            <person name="Antezack A."/>
        </authorList>
    </citation>
    <scope>NUCLEOTIDE SEQUENCE [LARGE SCALE GENOMIC DNA]</scope>
    <source>
        <strain evidence="2 3">Marseille-Q3452</strain>
    </source>
</reference>
<keyword evidence="3" id="KW-1185">Reference proteome</keyword>
<dbReference type="AlphaFoldDB" id="A0A842J785"/>
<organism evidence="2 3">
    <name type="scientific">Campylobacter massiliensis</name>
    <dbReference type="NCBI Taxonomy" id="2762557"/>
    <lineage>
        <taxon>Bacteria</taxon>
        <taxon>Pseudomonadati</taxon>
        <taxon>Campylobacterota</taxon>
        <taxon>Epsilonproteobacteria</taxon>
        <taxon>Campylobacterales</taxon>
        <taxon>Campylobacteraceae</taxon>
        <taxon>Campylobacter</taxon>
    </lineage>
</organism>
<proteinExistence type="predicted"/>
<dbReference type="RefSeq" id="WP_185898501.1">
    <property type="nucleotide sequence ID" value="NZ_JACLZK010000001.1"/>
</dbReference>
<keyword evidence="1" id="KW-0812">Transmembrane</keyword>
<gene>
    <name evidence="2" type="ORF">H7R39_05120</name>
</gene>
<name>A0A842J785_9BACT</name>
<feature type="transmembrane region" description="Helical" evidence="1">
    <location>
        <begin position="12"/>
        <end position="41"/>
    </location>
</feature>
<evidence type="ECO:0000313" key="3">
    <source>
        <dbReference type="Proteomes" id="UP000552683"/>
    </source>
</evidence>
<sequence length="54" mass="6600">MNDLFIGVVFYFAFMFFGLFFLLFALFGIFLSRYFAFTYILNISEKRKNLRLEF</sequence>
<keyword evidence="1" id="KW-0472">Membrane</keyword>
<keyword evidence="1" id="KW-1133">Transmembrane helix</keyword>
<accession>A0A842J785</accession>